<dbReference type="STRING" id="216432.CA2559_10938"/>
<accession>A3U9R0</accession>
<dbReference type="AlphaFoldDB" id="A3U9R0"/>
<proteinExistence type="predicted"/>
<evidence type="ECO:0000313" key="2">
    <source>
        <dbReference type="Proteomes" id="UP000002297"/>
    </source>
</evidence>
<evidence type="ECO:0000313" key="1">
    <source>
        <dbReference type="EMBL" id="EAP86546.1"/>
    </source>
</evidence>
<name>A3U9R0_CROAH</name>
<sequence length="44" mass="4931">MKIKNRIFAIPSAPSEIPPKPKIPATIAIIINITVQRNIIFSFK</sequence>
<gene>
    <name evidence="1" type="ordered locus">CA2559_10938</name>
</gene>
<keyword evidence="2" id="KW-1185">Reference proteome</keyword>
<organism evidence="1 2">
    <name type="scientific">Croceibacter atlanticus (strain ATCC BAA-628 / JCM 21780 / CIP 108009 / IAM 15332 / KCTC 12090 / HTCC2559)</name>
    <dbReference type="NCBI Taxonomy" id="216432"/>
    <lineage>
        <taxon>Bacteria</taxon>
        <taxon>Pseudomonadati</taxon>
        <taxon>Bacteroidota</taxon>
        <taxon>Flavobacteriia</taxon>
        <taxon>Flavobacteriales</taxon>
        <taxon>Flavobacteriaceae</taxon>
        <taxon>Croceibacter</taxon>
    </lineage>
</organism>
<dbReference type="EMBL" id="CP002046">
    <property type="protein sequence ID" value="EAP86546.1"/>
    <property type="molecule type" value="Genomic_DNA"/>
</dbReference>
<dbReference type="Proteomes" id="UP000002297">
    <property type="component" value="Chromosome"/>
</dbReference>
<reference evidence="1 2" key="1">
    <citation type="journal article" date="2010" name="J. Bacteriol.">
        <title>The complete genome sequence of Croceibacter atlanticus HTCC2559T.</title>
        <authorList>
            <person name="Oh H.M."/>
            <person name="Kang I."/>
            <person name="Ferriera S."/>
            <person name="Giovannoni S.J."/>
            <person name="Cho J.C."/>
        </authorList>
    </citation>
    <scope>NUCLEOTIDE SEQUENCE [LARGE SCALE GENOMIC DNA]</scope>
    <source>
        <strain evidence="2">ATCC BAA-628 / HTCC2559 / KCTC 12090</strain>
    </source>
</reference>
<protein>
    <submittedName>
        <fullName evidence="1">Uncharacterized protein</fullName>
    </submittedName>
</protein>
<dbReference type="KEGG" id="cat:CA2559_10938"/>
<dbReference type="HOGENOM" id="CLU_217904_0_0_10"/>